<protein>
    <recommendedName>
        <fullName evidence="3">PCI domain-containing protein</fullName>
    </recommendedName>
</protein>
<comment type="caution">
    <text evidence="1">The sequence shown here is derived from an EMBL/GenBank/DDBJ whole genome shotgun (WGS) entry which is preliminary data.</text>
</comment>
<dbReference type="SUPFAM" id="SSF46785">
    <property type="entry name" value="Winged helix' DNA-binding domain"/>
    <property type="match status" value="1"/>
</dbReference>
<organism evidence="1 2">
    <name type="scientific">Pichia inconspicua</name>
    <dbReference type="NCBI Taxonomy" id="52247"/>
    <lineage>
        <taxon>Eukaryota</taxon>
        <taxon>Fungi</taxon>
        <taxon>Dikarya</taxon>
        <taxon>Ascomycota</taxon>
        <taxon>Saccharomycotina</taxon>
        <taxon>Pichiomycetes</taxon>
        <taxon>Pichiales</taxon>
        <taxon>Pichiaceae</taxon>
        <taxon>Pichia</taxon>
    </lineage>
</organism>
<dbReference type="EMBL" id="SELW01000680">
    <property type="protein sequence ID" value="TID13257.1"/>
    <property type="molecule type" value="Genomic_DNA"/>
</dbReference>
<dbReference type="AlphaFoldDB" id="A0A4V4NF17"/>
<evidence type="ECO:0008006" key="3">
    <source>
        <dbReference type="Google" id="ProtNLM"/>
    </source>
</evidence>
<proteinExistence type="predicted"/>
<dbReference type="InterPro" id="IPR036390">
    <property type="entry name" value="WH_DNA-bd_sf"/>
</dbReference>
<sequence>MRVLREEYNRIVEEIKRGSVLADQTEGRIEVLCLLKSIPSSVNNINISPDIDVNTNNICISFEFELLNSTSDALVEKCLDLLQICDTDEYAKFLIYRLHAIYDSKLDTISSSQVYLNTIKSILEKDTGYIPTDILRLKKVLLSAPYSYTKQKIVEKLQDKVDIGLHSLKFTPIDEEFCDEIISWNIVVASNRFVTIRFDTFMALTGINESQLLHNVCKLAAEKKIVVQIDQVGKVLSFPLNKVDLQHELNNFFKVYLPNTLEQNFTE</sequence>
<gene>
    <name evidence="1" type="ORF">CANINC_004943</name>
</gene>
<evidence type="ECO:0000313" key="2">
    <source>
        <dbReference type="Proteomes" id="UP000307173"/>
    </source>
</evidence>
<evidence type="ECO:0000313" key="1">
    <source>
        <dbReference type="EMBL" id="TID13257.1"/>
    </source>
</evidence>
<dbReference type="Proteomes" id="UP000307173">
    <property type="component" value="Unassembled WGS sequence"/>
</dbReference>
<reference evidence="1 2" key="1">
    <citation type="journal article" date="2019" name="Front. Genet.">
        <title>Whole-Genome Sequencing of the Opportunistic Yeast Pathogen Candida inconspicua Uncovers Its Hybrid Origin.</title>
        <authorList>
            <person name="Mixao V."/>
            <person name="Hansen A.P."/>
            <person name="Saus E."/>
            <person name="Boekhout T."/>
            <person name="Lass-Florl C."/>
            <person name="Gabaldon T."/>
        </authorList>
    </citation>
    <scope>NUCLEOTIDE SEQUENCE [LARGE SCALE GENOMIC DNA]</scope>
    <source>
        <strain evidence="1 2">CBS 180</strain>
    </source>
</reference>
<accession>A0A4V4NF17</accession>
<name>A0A4V4NF17_9ASCO</name>
<keyword evidence="2" id="KW-1185">Reference proteome</keyword>